<protein>
    <submittedName>
        <fullName evidence="2">Drug metabolite transporter superfamily</fullName>
    </submittedName>
</protein>
<dbReference type="EMBL" id="JNBS01004984">
    <property type="protein sequence ID" value="OQR81474.1"/>
    <property type="molecule type" value="Genomic_DNA"/>
</dbReference>
<feature type="transmembrane region" description="Helical" evidence="1">
    <location>
        <begin position="68"/>
        <end position="88"/>
    </location>
</feature>
<dbReference type="GO" id="GO:0016020">
    <property type="term" value="C:membrane"/>
    <property type="evidence" value="ECO:0007669"/>
    <property type="project" value="TreeGrafter"/>
</dbReference>
<dbReference type="Proteomes" id="UP000243217">
    <property type="component" value="Unassembled WGS sequence"/>
</dbReference>
<sequence>SADLRSICALYIFSITGFNIASIYVTYFLDSVWRSILVNFRPVAVWLASLFCYYVATNGGYGEAWTAWSWMQLGGMLLLFFGTAMYNANIRFKCYDYSSKDGEKQVKRLSISVVSSDSEEEKITAAKTTTLTVNVV</sequence>
<evidence type="ECO:0000313" key="2">
    <source>
        <dbReference type="EMBL" id="OQR81474.1"/>
    </source>
</evidence>
<keyword evidence="1" id="KW-1133">Transmembrane helix</keyword>
<feature type="transmembrane region" description="Helical" evidence="1">
    <location>
        <begin position="6"/>
        <end position="29"/>
    </location>
</feature>
<keyword evidence="3" id="KW-1185">Reference proteome</keyword>
<dbReference type="PANTHER" id="PTHR13146">
    <property type="match status" value="1"/>
</dbReference>
<dbReference type="PANTHER" id="PTHR13146:SF3">
    <property type="entry name" value="EAMA DOMAIN-CONTAINING PROTEIN"/>
    <property type="match status" value="1"/>
</dbReference>
<keyword evidence="1" id="KW-0472">Membrane</keyword>
<feature type="non-terminal residue" evidence="2">
    <location>
        <position position="1"/>
    </location>
</feature>
<reference evidence="2 3" key="1">
    <citation type="journal article" date="2014" name="Genome Biol. Evol.">
        <title>The secreted proteins of Achlya hypogyna and Thraustotheca clavata identify the ancestral oomycete secretome and reveal gene acquisitions by horizontal gene transfer.</title>
        <authorList>
            <person name="Misner I."/>
            <person name="Blouin N."/>
            <person name="Leonard G."/>
            <person name="Richards T.A."/>
            <person name="Lane C.E."/>
        </authorList>
    </citation>
    <scope>NUCLEOTIDE SEQUENCE [LARGE SCALE GENOMIC DNA]</scope>
    <source>
        <strain evidence="2 3">ATCC 34112</strain>
    </source>
</reference>
<evidence type="ECO:0000256" key="1">
    <source>
        <dbReference type="SAM" id="Phobius"/>
    </source>
</evidence>
<dbReference type="OrthoDB" id="300580at2759"/>
<name>A0A1V9Y704_9STRA</name>
<dbReference type="AlphaFoldDB" id="A0A1V9Y704"/>
<comment type="caution">
    <text evidence="2">The sequence shown here is derived from an EMBL/GenBank/DDBJ whole genome shotgun (WGS) entry which is preliminary data.</text>
</comment>
<gene>
    <name evidence="2" type="ORF">THRCLA_23362</name>
</gene>
<feature type="transmembrane region" description="Helical" evidence="1">
    <location>
        <begin position="36"/>
        <end position="56"/>
    </location>
</feature>
<accession>A0A1V9Y704</accession>
<keyword evidence="1" id="KW-0812">Transmembrane</keyword>
<evidence type="ECO:0000313" key="3">
    <source>
        <dbReference type="Proteomes" id="UP000243217"/>
    </source>
</evidence>
<proteinExistence type="predicted"/>
<organism evidence="2 3">
    <name type="scientific">Thraustotheca clavata</name>
    <dbReference type="NCBI Taxonomy" id="74557"/>
    <lineage>
        <taxon>Eukaryota</taxon>
        <taxon>Sar</taxon>
        <taxon>Stramenopiles</taxon>
        <taxon>Oomycota</taxon>
        <taxon>Saprolegniomycetes</taxon>
        <taxon>Saprolegniales</taxon>
        <taxon>Achlyaceae</taxon>
        <taxon>Thraustotheca</taxon>
    </lineage>
</organism>